<dbReference type="Pfam" id="PF07685">
    <property type="entry name" value="GATase_3"/>
    <property type="match status" value="1"/>
</dbReference>
<comment type="caution">
    <text evidence="12">The sequence shown here is derived from an EMBL/GenBank/DDBJ whole genome shotgun (WGS) entry which is preliminary data.</text>
</comment>
<feature type="domain" description="CobQ/CobB/MinD/ParA nucleotide binding" evidence="10">
    <location>
        <begin position="13"/>
        <end position="170"/>
    </location>
</feature>
<evidence type="ECO:0000259" key="11">
    <source>
        <dbReference type="Pfam" id="PF07685"/>
    </source>
</evidence>
<gene>
    <name evidence="12" type="ORF">WAE96_18675</name>
</gene>
<keyword evidence="7" id="KW-0067">ATP-binding</keyword>
<dbReference type="InterPro" id="IPR002586">
    <property type="entry name" value="CobQ/CobB/MinD/ParA_Nub-bd_dom"/>
</dbReference>
<dbReference type="SUPFAM" id="SSF52540">
    <property type="entry name" value="P-loop containing nucleoside triphosphate hydrolases"/>
    <property type="match status" value="1"/>
</dbReference>
<dbReference type="InterPro" id="IPR029062">
    <property type="entry name" value="Class_I_gatase-like"/>
</dbReference>
<evidence type="ECO:0000256" key="6">
    <source>
        <dbReference type="ARBA" id="ARBA00022741"/>
    </source>
</evidence>
<accession>A0ABU8EXK1</accession>
<feature type="domain" description="CobB/CobQ-like glutamine amidotransferase" evidence="11">
    <location>
        <begin position="251"/>
        <end position="438"/>
    </location>
</feature>
<evidence type="ECO:0000256" key="4">
    <source>
        <dbReference type="ARBA" id="ARBA00022573"/>
    </source>
</evidence>
<reference evidence="12 13" key="1">
    <citation type="submission" date="2023-12" db="EMBL/GenBank/DDBJ databases">
        <title>Friends and Foes: Symbiotic and Algicidal bacterial influence on Karenia brevis blooms.</title>
        <authorList>
            <person name="Fei C."/>
            <person name="Mohamed A.R."/>
            <person name="Booker A."/>
            <person name="Arshad M."/>
            <person name="Klass S."/>
            <person name="Ahn S."/>
            <person name="Gilbert P.M."/>
            <person name="Heil C.A."/>
            <person name="Martinez J.M."/>
            <person name="Amin S.A."/>
        </authorList>
    </citation>
    <scope>NUCLEOTIDE SEQUENCE [LARGE SCALE GENOMIC DNA]</scope>
    <source>
        <strain evidence="12 13">CE15</strain>
    </source>
</reference>
<keyword evidence="9" id="KW-0315">Glutamine amidotransferase</keyword>
<dbReference type="Pfam" id="PF01656">
    <property type="entry name" value="CbiA"/>
    <property type="match status" value="1"/>
</dbReference>
<dbReference type="InterPro" id="IPR004484">
    <property type="entry name" value="CbiA/CobB_synth"/>
</dbReference>
<comment type="similarity">
    <text evidence="3">Belongs to the CobB/CobQ family. CobQ subfamily.</text>
</comment>
<keyword evidence="13" id="KW-1185">Reference proteome</keyword>
<name>A0ABU8EXK1_9GAMM</name>
<evidence type="ECO:0000256" key="9">
    <source>
        <dbReference type="ARBA" id="ARBA00022962"/>
    </source>
</evidence>
<evidence type="ECO:0000313" key="12">
    <source>
        <dbReference type="EMBL" id="MEI4551708.1"/>
    </source>
</evidence>
<dbReference type="NCBIfam" id="NF002204">
    <property type="entry name" value="PRK01077.1"/>
    <property type="match status" value="1"/>
</dbReference>
<dbReference type="PROSITE" id="PS51274">
    <property type="entry name" value="GATASE_COBBQ"/>
    <property type="match status" value="1"/>
</dbReference>
<keyword evidence="8" id="KW-0460">Magnesium</keyword>
<evidence type="ECO:0000256" key="2">
    <source>
        <dbReference type="ARBA" id="ARBA00004953"/>
    </source>
</evidence>
<dbReference type="RefSeq" id="WP_336436643.1">
    <property type="nucleotide sequence ID" value="NZ_JBAWKS010000002.1"/>
</dbReference>
<dbReference type="InterPro" id="IPR011698">
    <property type="entry name" value="GATase_3"/>
</dbReference>
<evidence type="ECO:0000256" key="1">
    <source>
        <dbReference type="ARBA" id="ARBA00001946"/>
    </source>
</evidence>
<evidence type="ECO:0000256" key="8">
    <source>
        <dbReference type="ARBA" id="ARBA00022842"/>
    </source>
</evidence>
<evidence type="ECO:0000256" key="3">
    <source>
        <dbReference type="ARBA" id="ARBA00006205"/>
    </source>
</evidence>
<keyword evidence="5" id="KW-0436">Ligase</keyword>
<dbReference type="PANTHER" id="PTHR43873:SF1">
    <property type="entry name" value="COBYRINATE A,C-DIAMIDE SYNTHASE"/>
    <property type="match status" value="1"/>
</dbReference>
<proteinExistence type="inferred from homology"/>
<dbReference type="Gene3D" id="3.40.50.300">
    <property type="entry name" value="P-loop containing nucleotide triphosphate hydrolases"/>
    <property type="match status" value="2"/>
</dbReference>
<dbReference type="Proteomes" id="UP001382455">
    <property type="component" value="Unassembled WGS sequence"/>
</dbReference>
<comment type="pathway">
    <text evidence="2">Cofactor biosynthesis; adenosylcobalamin biosynthesis.</text>
</comment>
<dbReference type="Gene3D" id="3.40.50.880">
    <property type="match status" value="1"/>
</dbReference>
<dbReference type="PANTHER" id="PTHR43873">
    <property type="entry name" value="COBYRINATE A,C-DIAMIDE SYNTHASE"/>
    <property type="match status" value="1"/>
</dbReference>
<keyword evidence="4" id="KW-0169">Cobalamin biosynthesis</keyword>
<evidence type="ECO:0000256" key="7">
    <source>
        <dbReference type="ARBA" id="ARBA00022840"/>
    </source>
</evidence>
<evidence type="ECO:0000313" key="13">
    <source>
        <dbReference type="Proteomes" id="UP001382455"/>
    </source>
</evidence>
<dbReference type="CDD" id="cd03130">
    <property type="entry name" value="GATase1_CobB"/>
    <property type="match status" value="1"/>
</dbReference>
<comment type="cofactor">
    <cofactor evidence="1">
        <name>Mg(2+)</name>
        <dbReference type="ChEBI" id="CHEBI:18420"/>
    </cofactor>
</comment>
<evidence type="ECO:0000259" key="10">
    <source>
        <dbReference type="Pfam" id="PF01656"/>
    </source>
</evidence>
<evidence type="ECO:0000256" key="5">
    <source>
        <dbReference type="ARBA" id="ARBA00022598"/>
    </source>
</evidence>
<keyword evidence="6" id="KW-0547">Nucleotide-binding</keyword>
<dbReference type="SUPFAM" id="SSF52317">
    <property type="entry name" value="Class I glutamine amidotransferase-like"/>
    <property type="match status" value="1"/>
</dbReference>
<dbReference type="EMBL" id="JBAWKS010000002">
    <property type="protein sequence ID" value="MEI4551708.1"/>
    <property type="molecule type" value="Genomic_DNA"/>
</dbReference>
<protein>
    <submittedName>
        <fullName evidence="12">Cobyrinate a,c-diamide synthase</fullName>
    </submittedName>
</protein>
<organism evidence="12 13">
    <name type="scientific">Pseudoalteromonas spongiae</name>
    <dbReference type="NCBI Taxonomy" id="298657"/>
    <lineage>
        <taxon>Bacteria</taxon>
        <taxon>Pseudomonadati</taxon>
        <taxon>Pseudomonadota</taxon>
        <taxon>Gammaproteobacteria</taxon>
        <taxon>Alteromonadales</taxon>
        <taxon>Pseudoalteromonadaceae</taxon>
        <taxon>Pseudoalteromonas</taxon>
    </lineage>
</organism>
<sequence length="455" mass="50168">MAVNSPVFCPALVISAPNSGAGKTTVTAAMARYFTNMGKTVQVFKTGPDFIDPMILEAASNRPVYQLDLWVVGESECQRMLYQAAIVADLILIEGVMGLFDGTPNTADLSELFGIPILAVIDGSAMAQSFGALVHGLVNYQPSLNFYGVIANKIAGQGHGEMVLQSINEKALTQDYFLRDSHISLPERHLGIMQAGELQNIDVYLEQAAQQFANSHFNQLPKDVVFWPSKEGDDAKQYADFKRAKPLKGQRILVAKDNAFSFLYRANLAMLADFGAELSYISPLQDKTLPKGDALYIPGGYPELYAQQLSQNNAFKQAVKQFAISNKPVLAECGGMLYLLDELISENTHFTMCGVLNGKATMNKTLSSIGQQYVDLSAVYPNIAEPCEVRGHSFHYSSAEINLTALAYSQFYPRNTQAEAIYACDKILASYMHWYFPSNMAFFVTFFNGEVTRDE</sequence>
<dbReference type="NCBIfam" id="TIGR00379">
    <property type="entry name" value="cobB"/>
    <property type="match status" value="1"/>
</dbReference>
<dbReference type="InterPro" id="IPR027417">
    <property type="entry name" value="P-loop_NTPase"/>
</dbReference>